<keyword evidence="4 8" id="KW-1003">Cell membrane</keyword>
<gene>
    <name evidence="9" type="ORF">HLPCO_000651</name>
</gene>
<comment type="function">
    <text evidence="8">Uptake of L-lactate across the membrane. Can also transport D-lactate and glycolate.</text>
</comment>
<comment type="caution">
    <text evidence="9">The sequence shown here is derived from an EMBL/GenBank/DDBJ whole genome shotgun (WGS) entry which is preliminary data.</text>
</comment>
<evidence type="ECO:0000256" key="5">
    <source>
        <dbReference type="ARBA" id="ARBA00022692"/>
    </source>
</evidence>
<dbReference type="GO" id="GO:0005886">
    <property type="term" value="C:plasma membrane"/>
    <property type="evidence" value="ECO:0007669"/>
    <property type="project" value="UniProtKB-SubCell"/>
</dbReference>
<dbReference type="InParanoid" id="U2DXR3"/>
<dbReference type="STRING" id="1033810.HLPCO_000651"/>
<dbReference type="GO" id="GO:0015295">
    <property type="term" value="F:solute:proton symporter activity"/>
    <property type="evidence" value="ECO:0007669"/>
    <property type="project" value="TreeGrafter"/>
</dbReference>
<dbReference type="GO" id="GO:0015129">
    <property type="term" value="F:lactate transmembrane transporter activity"/>
    <property type="evidence" value="ECO:0007669"/>
    <property type="project" value="UniProtKB-UniRule"/>
</dbReference>
<proteinExistence type="inferred from homology"/>
<protein>
    <recommendedName>
        <fullName evidence="8">L-lactate permease</fullName>
    </recommendedName>
</protein>
<evidence type="ECO:0000256" key="6">
    <source>
        <dbReference type="ARBA" id="ARBA00022989"/>
    </source>
</evidence>
<feature type="transmembrane region" description="Helical" evidence="8">
    <location>
        <begin position="192"/>
        <end position="216"/>
    </location>
</feature>
<dbReference type="FunCoup" id="U2DXR3">
    <property type="interactions" value="14"/>
</dbReference>
<organism evidence="9 10">
    <name type="scientific">Haloplasma contractile SSD-17B</name>
    <dbReference type="NCBI Taxonomy" id="1033810"/>
    <lineage>
        <taxon>Bacteria</taxon>
        <taxon>Bacillati</taxon>
        <taxon>Mycoplasmatota</taxon>
        <taxon>Mollicutes</taxon>
        <taxon>Haloplasmatales</taxon>
        <taxon>Haloplasmataceae</taxon>
        <taxon>Haloplasma</taxon>
    </lineage>
</organism>
<dbReference type="PANTHER" id="PTHR30003:SF0">
    <property type="entry name" value="GLYCOLATE PERMEASE GLCA-RELATED"/>
    <property type="match status" value="1"/>
</dbReference>
<feature type="transmembrane region" description="Helical" evidence="8">
    <location>
        <begin position="258"/>
        <end position="279"/>
    </location>
</feature>
<dbReference type="AlphaFoldDB" id="U2DXR3"/>
<keyword evidence="10" id="KW-1185">Reference proteome</keyword>
<evidence type="ECO:0000256" key="7">
    <source>
        <dbReference type="ARBA" id="ARBA00023136"/>
    </source>
</evidence>
<dbReference type="OrthoDB" id="9761056at2"/>
<sequence>MELFKLLTATSAIILPLIFLVILQMSAKKGMSISFIIVLFLSYFVWGMDHVTISASVIAGTIKAFSIIWILIGAIFLLNILRVSGAIDTIITTFKRLTGDKRLHIIIIGFFFIGLLEGASGFGAPAAIAGPLLVVLGFTPVAAASLSLLGNAVPMTFGAVGTPLIDGMGAALKTSEGIDGGVYQLIREVAISASFVDIFIGSLIPAVQVLLLTTIFTKKTQRSLRYSLEILPFAILSGLIYTSLAYLSTILLGPEFGALLGALLGLVIIMMLIKVRFLLPKETNTLTNEQDVKALKDNIKAWVPYVLIVIFLVLTRVVKPLKEFLLQLSISFKQILGTEIESKFKLFYSPGFVLLFTAVLMILLFKLRRKEVQAAFSNTMSSAKKTTFALVPALAMVYIFLNSHYNTAGFDGMPLFLANRLSQAFGDYWIYVAPYIGNLGTFIAGSSTTSNIMFSQIQYQVAVQNNMDILKVLTAQAIGANTGCMISVSKVVSACAVVGLTGKESKVLRVTIGISLIYALLIGIIVNILL</sequence>
<dbReference type="InterPro" id="IPR003804">
    <property type="entry name" value="Lactate_perm"/>
</dbReference>
<comment type="similarity">
    <text evidence="2 8">Belongs to the lactate permease family.</text>
</comment>
<feature type="transmembrane region" description="Helical" evidence="8">
    <location>
        <begin position="428"/>
        <end position="445"/>
    </location>
</feature>
<feature type="transmembrane region" description="Helical" evidence="8">
    <location>
        <begin position="102"/>
        <end position="122"/>
    </location>
</feature>
<dbReference type="PANTHER" id="PTHR30003">
    <property type="entry name" value="L-LACTATE PERMEASE"/>
    <property type="match status" value="1"/>
</dbReference>
<keyword evidence="6 8" id="KW-1133">Transmembrane helix</keyword>
<accession>U2DXR3</accession>
<keyword evidence="5 8" id="KW-0812">Transmembrane</keyword>
<evidence type="ECO:0000256" key="3">
    <source>
        <dbReference type="ARBA" id="ARBA00022448"/>
    </source>
</evidence>
<feature type="transmembrane region" description="Helical" evidence="8">
    <location>
        <begin position="228"/>
        <end position="252"/>
    </location>
</feature>
<comment type="subcellular location">
    <subcellularLocation>
        <location evidence="1 8">Cell membrane</location>
        <topology evidence="1 8">Multi-pass membrane protein</topology>
    </subcellularLocation>
</comment>
<feature type="transmembrane region" description="Helical" evidence="8">
    <location>
        <begin position="6"/>
        <end position="23"/>
    </location>
</feature>
<evidence type="ECO:0000256" key="4">
    <source>
        <dbReference type="ARBA" id="ARBA00022475"/>
    </source>
</evidence>
<reference evidence="9 10" key="1">
    <citation type="journal article" date="2011" name="J. Bacteriol.">
        <title>Genome sequence of Haloplasma contractile, an unusual contractile bacterium from a deep-sea anoxic brine lake.</title>
        <authorList>
            <person name="Antunes A."/>
            <person name="Alam I."/>
            <person name="El Dorry H."/>
            <person name="Siam R."/>
            <person name="Robertson A."/>
            <person name="Bajic V.B."/>
            <person name="Stingl U."/>
        </authorList>
    </citation>
    <scope>NUCLEOTIDE SEQUENCE [LARGE SCALE GENOMIC DNA]</scope>
    <source>
        <strain evidence="9 10">SSD-17B</strain>
    </source>
</reference>
<feature type="transmembrane region" description="Helical" evidence="8">
    <location>
        <begin position="507"/>
        <end position="529"/>
    </location>
</feature>
<evidence type="ECO:0000256" key="8">
    <source>
        <dbReference type="RuleBase" id="RU365092"/>
    </source>
</evidence>
<dbReference type="RefSeq" id="WP_008826948.1">
    <property type="nucleotide sequence ID" value="NZ_AFNU02000002.1"/>
</dbReference>
<dbReference type="eggNOG" id="COG1620">
    <property type="taxonomic scope" value="Bacteria"/>
</dbReference>
<feature type="transmembrane region" description="Helical" evidence="8">
    <location>
        <begin position="128"/>
        <end position="149"/>
    </location>
</feature>
<keyword evidence="7 8" id="KW-0472">Membrane</keyword>
<evidence type="ECO:0000313" key="9">
    <source>
        <dbReference type="EMBL" id="ERJ13042.1"/>
    </source>
</evidence>
<dbReference type="Pfam" id="PF02652">
    <property type="entry name" value="Lactate_perm"/>
    <property type="match status" value="1"/>
</dbReference>
<reference evidence="9 10" key="2">
    <citation type="journal article" date="2013" name="PLoS ONE">
        <title>INDIGO - INtegrated Data Warehouse of MIcrobial GenOmes with Examples from the Red Sea Extremophiles.</title>
        <authorList>
            <person name="Alam I."/>
            <person name="Antunes A."/>
            <person name="Kamau A.A."/>
            <person name="Ba Alawi W."/>
            <person name="Kalkatawi M."/>
            <person name="Stingl U."/>
            <person name="Bajic V.B."/>
        </authorList>
    </citation>
    <scope>NUCLEOTIDE SEQUENCE [LARGE SCALE GENOMIC DNA]</scope>
    <source>
        <strain evidence="9 10">SSD-17B</strain>
    </source>
</reference>
<feature type="transmembrane region" description="Helical" evidence="8">
    <location>
        <begin position="58"/>
        <end position="81"/>
    </location>
</feature>
<feature type="transmembrane region" description="Helical" evidence="8">
    <location>
        <begin position="346"/>
        <end position="367"/>
    </location>
</feature>
<keyword evidence="3 8" id="KW-0813">Transport</keyword>
<feature type="transmembrane region" description="Helical" evidence="8">
    <location>
        <begin position="388"/>
        <end position="408"/>
    </location>
</feature>
<name>U2DXR3_9MOLU</name>
<feature type="transmembrane region" description="Helical" evidence="8">
    <location>
        <begin position="299"/>
        <end position="318"/>
    </location>
</feature>
<evidence type="ECO:0000256" key="2">
    <source>
        <dbReference type="ARBA" id="ARBA00010100"/>
    </source>
</evidence>
<dbReference type="EMBL" id="AFNU02000002">
    <property type="protein sequence ID" value="ERJ13042.1"/>
    <property type="molecule type" value="Genomic_DNA"/>
</dbReference>
<evidence type="ECO:0000256" key="1">
    <source>
        <dbReference type="ARBA" id="ARBA00004651"/>
    </source>
</evidence>
<evidence type="ECO:0000313" key="10">
    <source>
        <dbReference type="Proteomes" id="UP000005707"/>
    </source>
</evidence>
<dbReference type="Proteomes" id="UP000005707">
    <property type="component" value="Unassembled WGS sequence"/>
</dbReference>